<organism evidence="2 3">
    <name type="scientific">Nocardia alba</name>
    <dbReference type="NCBI Taxonomy" id="225051"/>
    <lineage>
        <taxon>Bacteria</taxon>
        <taxon>Bacillati</taxon>
        <taxon>Actinomycetota</taxon>
        <taxon>Actinomycetes</taxon>
        <taxon>Mycobacteriales</taxon>
        <taxon>Nocardiaceae</taxon>
        <taxon>Nocardia</taxon>
    </lineage>
</organism>
<evidence type="ECO:0000313" key="2">
    <source>
        <dbReference type="EMBL" id="TCK00858.1"/>
    </source>
</evidence>
<comment type="caution">
    <text evidence="2">The sequence shown here is derived from an EMBL/GenBank/DDBJ whole genome shotgun (WGS) entry which is preliminary data.</text>
</comment>
<protein>
    <submittedName>
        <fullName evidence="2">Uncharacterized protein</fullName>
    </submittedName>
</protein>
<evidence type="ECO:0000313" key="3">
    <source>
        <dbReference type="Proteomes" id="UP000294856"/>
    </source>
</evidence>
<dbReference type="AlphaFoldDB" id="A0A4R1FZY7"/>
<gene>
    <name evidence="2" type="ORF">DFR71_1871</name>
</gene>
<accession>A0A4R1FZY7</accession>
<reference evidence="2 3" key="1">
    <citation type="submission" date="2019-03" db="EMBL/GenBank/DDBJ databases">
        <title>Genomic Encyclopedia of Type Strains, Phase IV (KMG-IV): sequencing the most valuable type-strain genomes for metagenomic binning, comparative biology and taxonomic classification.</title>
        <authorList>
            <person name="Goeker M."/>
        </authorList>
    </citation>
    <scope>NUCLEOTIDE SEQUENCE [LARGE SCALE GENOMIC DNA]</scope>
    <source>
        <strain evidence="2 3">DSM 44684</strain>
    </source>
</reference>
<evidence type="ECO:0000256" key="1">
    <source>
        <dbReference type="SAM" id="MobiDB-lite"/>
    </source>
</evidence>
<dbReference type="STRING" id="1210063.GCA_001612665_04837"/>
<dbReference type="EMBL" id="SMFR01000001">
    <property type="protein sequence ID" value="TCK00858.1"/>
    <property type="molecule type" value="Genomic_DNA"/>
</dbReference>
<sequence>MNKSNITEQLISHEHGYLTGHARNATDIPPPARRLTLQLPATGKSRGEADQTVRVRRSVRSWAKRAGSFSSPPSARTAVP</sequence>
<name>A0A4R1FZY7_9NOCA</name>
<proteinExistence type="predicted"/>
<feature type="region of interest" description="Disordered" evidence="1">
    <location>
        <begin position="61"/>
        <end position="80"/>
    </location>
</feature>
<dbReference type="Proteomes" id="UP000294856">
    <property type="component" value="Unassembled WGS sequence"/>
</dbReference>
<keyword evidence="3" id="KW-1185">Reference proteome</keyword>